<dbReference type="AlphaFoldDB" id="A0AAD8G5J1"/>
<evidence type="ECO:0000313" key="3">
    <source>
        <dbReference type="EMBL" id="KAK1169620.1"/>
    </source>
</evidence>
<dbReference type="PANTHER" id="PTHR12521:SF0">
    <property type="entry name" value="ADP-RIBOSE GLYCOHYDROLASE OARD1"/>
    <property type="match status" value="1"/>
</dbReference>
<evidence type="ECO:0000256" key="1">
    <source>
        <dbReference type="SAM" id="MobiDB-lite"/>
    </source>
</evidence>
<protein>
    <submittedName>
        <fullName evidence="3">ADP-ribose glycohydrolase OARD1-like</fullName>
    </submittedName>
</protein>
<dbReference type="CDD" id="cd02901">
    <property type="entry name" value="Macro_Poa1p-like"/>
    <property type="match status" value="1"/>
</dbReference>
<dbReference type="GO" id="GO:0140291">
    <property type="term" value="P:peptidyl-glutamate ADP-deribosylation"/>
    <property type="evidence" value="ECO:0007669"/>
    <property type="project" value="TreeGrafter"/>
</dbReference>
<dbReference type="Proteomes" id="UP001230051">
    <property type="component" value="Unassembled WGS sequence"/>
</dbReference>
<feature type="compositionally biased region" description="Polar residues" evidence="1">
    <location>
        <begin position="73"/>
        <end position="84"/>
    </location>
</feature>
<feature type="region of interest" description="Disordered" evidence="1">
    <location>
        <begin position="1"/>
        <end position="85"/>
    </location>
</feature>
<keyword evidence="4" id="KW-1185">Reference proteome</keyword>
<dbReference type="InterPro" id="IPR043472">
    <property type="entry name" value="Macro_dom-like"/>
</dbReference>
<feature type="domain" description="Macro" evidence="2">
    <location>
        <begin position="86"/>
        <end position="237"/>
    </location>
</feature>
<feature type="compositionally biased region" description="Basic and acidic residues" evidence="1">
    <location>
        <begin position="27"/>
        <end position="42"/>
    </location>
</feature>
<evidence type="ECO:0000259" key="2">
    <source>
        <dbReference type="PROSITE" id="PS51154"/>
    </source>
</evidence>
<feature type="compositionally biased region" description="Low complexity" evidence="1">
    <location>
        <begin position="10"/>
        <end position="26"/>
    </location>
</feature>
<dbReference type="InterPro" id="IPR050892">
    <property type="entry name" value="ADP-ribose_metab_enzymes"/>
</dbReference>
<dbReference type="PROSITE" id="PS51154">
    <property type="entry name" value="MACRO"/>
    <property type="match status" value="1"/>
</dbReference>
<accession>A0AAD8G5J1</accession>
<dbReference type="PANTHER" id="PTHR12521">
    <property type="entry name" value="PROTEIN C6ORF130"/>
    <property type="match status" value="1"/>
</dbReference>
<comment type="caution">
    <text evidence="3">The sequence shown here is derived from an EMBL/GenBank/DDBJ whole genome shotgun (WGS) entry which is preliminary data.</text>
</comment>
<organism evidence="3 4">
    <name type="scientific">Acipenser oxyrinchus oxyrinchus</name>
    <dbReference type="NCBI Taxonomy" id="40147"/>
    <lineage>
        <taxon>Eukaryota</taxon>
        <taxon>Metazoa</taxon>
        <taxon>Chordata</taxon>
        <taxon>Craniata</taxon>
        <taxon>Vertebrata</taxon>
        <taxon>Euteleostomi</taxon>
        <taxon>Actinopterygii</taxon>
        <taxon>Chondrostei</taxon>
        <taxon>Acipenseriformes</taxon>
        <taxon>Acipenseridae</taxon>
        <taxon>Acipenser</taxon>
    </lineage>
</organism>
<name>A0AAD8G5J1_ACIOX</name>
<sequence length="237" mass="25833">MQLSTVMEEASLSGASLSGASLSGAGDLERQDSSESDLEPHADAGSSAEESDSGEEEGPDNLASQRPKRLSQPPKTLTYETLGQPSIMRKRVETHGFQLQQMRGDLFTCPRSEALAHCISEDCQIGAGIATLVREKFSGVQDLLSQKRKAGECVVLNQGNRFVYYLVTKGKSNQKPSCGSLWKSLEAMRNHCIAKGVTSVSMPRMGCGLDHLEWKRVLGIIKDVFKDTDIHITVFTL</sequence>
<gene>
    <name evidence="3" type="primary">Oard1</name>
    <name evidence="3" type="ORF">AOXY_G8461</name>
</gene>
<dbReference type="SUPFAM" id="SSF52949">
    <property type="entry name" value="Macro domain-like"/>
    <property type="match status" value="1"/>
</dbReference>
<dbReference type="InterPro" id="IPR002589">
    <property type="entry name" value="Macro_dom"/>
</dbReference>
<proteinExistence type="predicted"/>
<feature type="compositionally biased region" description="Acidic residues" evidence="1">
    <location>
        <begin position="49"/>
        <end position="59"/>
    </location>
</feature>
<dbReference type="SMART" id="SM00506">
    <property type="entry name" value="A1pp"/>
    <property type="match status" value="1"/>
</dbReference>
<dbReference type="Gene3D" id="3.40.220.10">
    <property type="entry name" value="Leucine Aminopeptidase, subunit E, domain 1"/>
    <property type="match status" value="1"/>
</dbReference>
<evidence type="ECO:0000313" key="4">
    <source>
        <dbReference type="Proteomes" id="UP001230051"/>
    </source>
</evidence>
<reference evidence="3" key="1">
    <citation type="submission" date="2022-02" db="EMBL/GenBank/DDBJ databases">
        <title>Atlantic sturgeon de novo genome assembly.</title>
        <authorList>
            <person name="Stock M."/>
            <person name="Klopp C."/>
            <person name="Guiguen Y."/>
            <person name="Cabau C."/>
            <person name="Parinello H."/>
            <person name="Santidrian Yebra-Pimentel E."/>
            <person name="Kuhl H."/>
            <person name="Dirks R.P."/>
            <person name="Guessner J."/>
            <person name="Wuertz S."/>
            <person name="Du K."/>
            <person name="Schartl M."/>
        </authorList>
    </citation>
    <scope>NUCLEOTIDE SEQUENCE</scope>
    <source>
        <strain evidence="3">STURGEONOMICS-FGT-2020</strain>
        <tissue evidence="3">Whole blood</tissue>
    </source>
</reference>
<dbReference type="EMBL" id="JAGXEW010000007">
    <property type="protein sequence ID" value="KAK1169620.1"/>
    <property type="molecule type" value="Genomic_DNA"/>
</dbReference>